<name>A0A498IN20_MALDO</name>
<evidence type="ECO:0000313" key="2">
    <source>
        <dbReference type="Proteomes" id="UP000290289"/>
    </source>
</evidence>
<dbReference type="Proteomes" id="UP000290289">
    <property type="component" value="Chromosome 11"/>
</dbReference>
<dbReference type="EMBL" id="RDQH01000337">
    <property type="protein sequence ID" value="RXH83437.1"/>
    <property type="molecule type" value="Genomic_DNA"/>
</dbReference>
<dbReference type="AlphaFoldDB" id="A0A498IN20"/>
<evidence type="ECO:0000313" key="1">
    <source>
        <dbReference type="EMBL" id="RXH83437.1"/>
    </source>
</evidence>
<gene>
    <name evidence="1" type="ORF">DVH24_005690</name>
</gene>
<reference evidence="1 2" key="1">
    <citation type="submission" date="2018-10" db="EMBL/GenBank/DDBJ databases">
        <title>A high-quality apple genome assembly.</title>
        <authorList>
            <person name="Hu J."/>
        </authorList>
    </citation>
    <scope>NUCLEOTIDE SEQUENCE [LARGE SCALE GENOMIC DNA]</scope>
    <source>
        <strain evidence="2">cv. HFTH1</strain>
        <tissue evidence="1">Young leaf</tissue>
    </source>
</reference>
<organism evidence="1 2">
    <name type="scientific">Malus domestica</name>
    <name type="common">Apple</name>
    <name type="synonym">Pyrus malus</name>
    <dbReference type="NCBI Taxonomy" id="3750"/>
    <lineage>
        <taxon>Eukaryota</taxon>
        <taxon>Viridiplantae</taxon>
        <taxon>Streptophyta</taxon>
        <taxon>Embryophyta</taxon>
        <taxon>Tracheophyta</taxon>
        <taxon>Spermatophyta</taxon>
        <taxon>Magnoliopsida</taxon>
        <taxon>eudicotyledons</taxon>
        <taxon>Gunneridae</taxon>
        <taxon>Pentapetalae</taxon>
        <taxon>rosids</taxon>
        <taxon>fabids</taxon>
        <taxon>Rosales</taxon>
        <taxon>Rosaceae</taxon>
        <taxon>Amygdaloideae</taxon>
        <taxon>Maleae</taxon>
        <taxon>Malus</taxon>
    </lineage>
</organism>
<sequence>MVRYCTVLKFNGTVLITTREEARRPFFASLRPAARSPGPGQFLGRRLQSRGHFPFQFSDSIVSPRPAARLRRCRHHHSCPVSSLSHLNTQCSSSISPIEADVFGGALGGSTSQGQAQRLWIDGTLHGIIVEVEQGLRHLSQNFVL</sequence>
<keyword evidence="2" id="KW-1185">Reference proteome</keyword>
<comment type="caution">
    <text evidence="1">The sequence shown here is derived from an EMBL/GenBank/DDBJ whole genome shotgun (WGS) entry which is preliminary data.</text>
</comment>
<protein>
    <submittedName>
        <fullName evidence="1">Uncharacterized protein</fullName>
    </submittedName>
</protein>
<proteinExistence type="predicted"/>
<accession>A0A498IN20</accession>